<sequence length="411" mass="47436">MSDESMKLAINDELLKKYLQLCHQEQLSTTVSNSSTVGTAGVTHELGFIERIRIGFRSIWNHYFQPRGDDESNNSQFTELENLIIQDKSTFTSSLLTQYGKYVDIDIQENDSNATIRTENIFLAHIPPSSNKPTLIFIHGLGGTCQQFDLLFPKLIEESGYGLLCFDQPGFGLSHNDQKVPYDITLNRLTDLTFAVIEKVLMTSDDQEVHLVGHSYGTQIIINLICKYHQKLRLDITKIWLLTPPMTPKKPLPFLQWLFLKVCYYQVWIMDTFRCFDRVGNIKGKSLERLVSFSEGHDEEEQEYLKLKQFRCNLLTNSYNFINQILSWSSLTEEDLVQFATTIQLSVRQLSIIDGERDHLTHDSGSKLYAKLEPHFQNRDSSISYKLIKDAGHVLMIDHYKETLAEMLKEE</sequence>
<reference evidence="2" key="2">
    <citation type="submission" date="2021-01" db="EMBL/GenBank/DDBJ databases">
        <authorList>
            <person name="Schikora-Tamarit M.A."/>
        </authorList>
    </citation>
    <scope>NUCLEOTIDE SEQUENCE</scope>
    <source>
        <strain evidence="2">CBS2887</strain>
    </source>
</reference>
<proteinExistence type="predicted"/>
<feature type="domain" description="AB hydrolase-1" evidence="1">
    <location>
        <begin position="133"/>
        <end position="399"/>
    </location>
</feature>
<evidence type="ECO:0000313" key="2">
    <source>
        <dbReference type="EMBL" id="KAH3681424.1"/>
    </source>
</evidence>
<keyword evidence="3" id="KW-1185">Reference proteome</keyword>
<dbReference type="PANTHER" id="PTHR43689">
    <property type="entry name" value="HYDROLASE"/>
    <property type="match status" value="1"/>
</dbReference>
<dbReference type="OrthoDB" id="428974at2759"/>
<evidence type="ECO:0000313" key="3">
    <source>
        <dbReference type="Proteomes" id="UP000774326"/>
    </source>
</evidence>
<dbReference type="AlphaFoldDB" id="A0A9P8TJS6"/>
<protein>
    <recommendedName>
        <fullName evidence="1">AB hydrolase-1 domain-containing protein</fullName>
    </recommendedName>
</protein>
<dbReference type="SUPFAM" id="SSF53474">
    <property type="entry name" value="alpha/beta-Hydrolases"/>
    <property type="match status" value="1"/>
</dbReference>
<dbReference type="PANTHER" id="PTHR43689:SF8">
    <property type="entry name" value="ALPHA_BETA-HYDROLASES SUPERFAMILY PROTEIN"/>
    <property type="match status" value="1"/>
</dbReference>
<dbReference type="Gene3D" id="3.40.50.1820">
    <property type="entry name" value="alpha/beta hydrolase"/>
    <property type="match status" value="1"/>
</dbReference>
<accession>A0A9P8TJS6</accession>
<comment type="caution">
    <text evidence="2">The sequence shown here is derived from an EMBL/GenBank/DDBJ whole genome shotgun (WGS) entry which is preliminary data.</text>
</comment>
<organism evidence="2 3">
    <name type="scientific">Wickerhamomyces pijperi</name>
    <name type="common">Yeast</name>
    <name type="synonym">Pichia pijperi</name>
    <dbReference type="NCBI Taxonomy" id="599730"/>
    <lineage>
        <taxon>Eukaryota</taxon>
        <taxon>Fungi</taxon>
        <taxon>Dikarya</taxon>
        <taxon>Ascomycota</taxon>
        <taxon>Saccharomycotina</taxon>
        <taxon>Saccharomycetes</taxon>
        <taxon>Phaffomycetales</taxon>
        <taxon>Wickerhamomycetaceae</taxon>
        <taxon>Wickerhamomyces</taxon>
    </lineage>
</organism>
<evidence type="ECO:0000259" key="1">
    <source>
        <dbReference type="Pfam" id="PF00561"/>
    </source>
</evidence>
<dbReference type="Pfam" id="PF00561">
    <property type="entry name" value="Abhydrolase_1"/>
    <property type="match status" value="1"/>
</dbReference>
<dbReference type="InterPro" id="IPR029058">
    <property type="entry name" value="AB_hydrolase_fold"/>
</dbReference>
<dbReference type="EMBL" id="JAEUBG010004417">
    <property type="protein sequence ID" value="KAH3681424.1"/>
    <property type="molecule type" value="Genomic_DNA"/>
</dbReference>
<gene>
    <name evidence="2" type="ORF">WICPIJ_007581</name>
</gene>
<dbReference type="Proteomes" id="UP000774326">
    <property type="component" value="Unassembled WGS sequence"/>
</dbReference>
<dbReference type="InterPro" id="IPR000073">
    <property type="entry name" value="AB_hydrolase_1"/>
</dbReference>
<name>A0A9P8TJS6_WICPI</name>
<reference evidence="2" key="1">
    <citation type="journal article" date="2021" name="Open Biol.">
        <title>Shared evolutionary footprints suggest mitochondrial oxidative damage underlies multiple complex I losses in fungi.</title>
        <authorList>
            <person name="Schikora-Tamarit M.A."/>
            <person name="Marcet-Houben M."/>
            <person name="Nosek J."/>
            <person name="Gabaldon T."/>
        </authorList>
    </citation>
    <scope>NUCLEOTIDE SEQUENCE</scope>
    <source>
        <strain evidence="2">CBS2887</strain>
    </source>
</reference>